<evidence type="ECO:0000256" key="1">
    <source>
        <dbReference type="ARBA" id="ARBA00022990"/>
    </source>
</evidence>
<dbReference type="GO" id="GO:0006085">
    <property type="term" value="P:acetyl-CoA biosynthetic process"/>
    <property type="evidence" value="ECO:0007669"/>
    <property type="project" value="TreeGrafter"/>
</dbReference>
<dbReference type="PANTHER" id="PTHR24095:SF14">
    <property type="entry name" value="ACETYL-COENZYME A SYNTHETASE 1"/>
    <property type="match status" value="1"/>
</dbReference>
<gene>
    <name evidence="4" type="ORF">SIRAN4135</name>
</gene>
<dbReference type="PANTHER" id="PTHR24095">
    <property type="entry name" value="ACETYL-COENZYME A SYNTHETASE"/>
    <property type="match status" value="1"/>
</dbReference>
<dbReference type="SUPFAM" id="SSF56801">
    <property type="entry name" value="Acetyl-CoA synthetase-like"/>
    <property type="match status" value="1"/>
</dbReference>
<protein>
    <submittedName>
        <fullName evidence="4">AMP-dependent synthetase and ligase</fullName>
    </submittedName>
</protein>
<feature type="domain" description="AMP-dependent synthetase/ligase" evidence="3">
    <location>
        <begin position="31"/>
        <end position="167"/>
    </location>
</feature>
<sequence>MPFAPVRKKTAVPRTSRTEELPTPAADPRRAARVALRWISEPDCTEELTHAELLDQAARTAAALTRLGVRAGDRVAVHLPLVPESVIATLACGRLDVVRASLPVGLRPHELRDRIREVGAKVVITADAGQHGGEIQPLKRHVDRALAGCPEVRSVLVVHRLACPVSWRPGRDLWWHDELGRYTEPLPGPYS</sequence>
<reference evidence="4" key="1">
    <citation type="submission" date="2014-05" db="EMBL/GenBank/DDBJ databases">
        <authorList>
            <person name="Horn Fabian"/>
        </authorList>
    </citation>
    <scope>NUCLEOTIDE SEQUENCE</scope>
</reference>
<dbReference type="HOGENOM" id="CLU_135074_0_0_11"/>
<evidence type="ECO:0000313" key="4">
    <source>
        <dbReference type="EMBL" id="CDR07396.1"/>
    </source>
</evidence>
<keyword evidence="1" id="KW-0007">Acetylation</keyword>
<dbReference type="Pfam" id="PF00501">
    <property type="entry name" value="AMP-binding"/>
    <property type="match status" value="1"/>
</dbReference>
<proteinExistence type="predicted"/>
<evidence type="ECO:0000259" key="3">
    <source>
        <dbReference type="Pfam" id="PF00501"/>
    </source>
</evidence>
<dbReference type="AlphaFoldDB" id="A0A060ZNF7"/>
<evidence type="ECO:0000256" key="2">
    <source>
        <dbReference type="SAM" id="MobiDB-lite"/>
    </source>
</evidence>
<accession>A0A060ZNF7</accession>
<dbReference type="Gene3D" id="3.40.50.12780">
    <property type="entry name" value="N-terminal domain of ligase-like"/>
    <property type="match status" value="1"/>
</dbReference>
<dbReference type="InterPro" id="IPR000873">
    <property type="entry name" value="AMP-dep_synth/lig_dom"/>
</dbReference>
<feature type="compositionally biased region" description="Basic residues" evidence="2">
    <location>
        <begin position="1"/>
        <end position="11"/>
    </location>
</feature>
<dbReference type="InterPro" id="IPR042099">
    <property type="entry name" value="ANL_N_sf"/>
</dbReference>
<feature type="region of interest" description="Disordered" evidence="2">
    <location>
        <begin position="1"/>
        <end position="28"/>
    </location>
</feature>
<keyword evidence="4" id="KW-0436">Ligase</keyword>
<dbReference type="EMBL" id="LK022848">
    <property type="protein sequence ID" value="CDR07396.1"/>
    <property type="molecule type" value="Genomic_DNA"/>
</dbReference>
<organism evidence="4">
    <name type="scientific">Streptomyces iranensis</name>
    <dbReference type="NCBI Taxonomy" id="576784"/>
    <lineage>
        <taxon>Bacteria</taxon>
        <taxon>Bacillati</taxon>
        <taxon>Actinomycetota</taxon>
        <taxon>Actinomycetes</taxon>
        <taxon>Kitasatosporales</taxon>
        <taxon>Streptomycetaceae</taxon>
        <taxon>Streptomyces</taxon>
        <taxon>Streptomyces violaceusniger group</taxon>
    </lineage>
</organism>
<name>A0A060ZNF7_9ACTN</name>
<dbReference type="GO" id="GO:0003987">
    <property type="term" value="F:acetate-CoA ligase activity"/>
    <property type="evidence" value="ECO:0007669"/>
    <property type="project" value="TreeGrafter"/>
</dbReference>